<evidence type="ECO:0000256" key="1">
    <source>
        <dbReference type="SAM" id="MobiDB-lite"/>
    </source>
</evidence>
<feature type="compositionally biased region" description="Basic and acidic residues" evidence="1">
    <location>
        <begin position="1169"/>
        <end position="1192"/>
    </location>
</feature>
<sequence>MADFGASETIEQDVLFKNPFKMWGYRVRGKFSYWAPEQFSEEWDYVEALPHDILPPDHVVAGKYSWKLNLWQAAQSMVTLLTGMYPESPPIPTWMEFGQVEGWGYGAYALEGLKPYVDPRLTNILARCMMENPDHRPDIGELRGEMVAILGHYRHLGQQEGNPDETDWPRNWHKAPYEEQTPWTDRQLHAWVDEALYQPASAPAPGVPPPADDGGLSPAQMEDAQVKDVQQELSESQREELSDKWADKKSQAFKNRLDAMQEAQPMKIYERWWNPALEKTETYKRQKEWKRWLKTRPPTEQEEVDAMSQAKQQAAFESWLARRVKDEEQERRLQAYIKHRDWKREFNLLWASRPADHPPETYYSWVLQMAKMEATRPHTDAYIADCFEQINDYVKQQHQDMISQLDKRAERRIAEQQDIIRRSGQPDLTFLEIQVIRRYYDEDIPIYLPTLGTSLSRRIYRLQKEIFGQDWHIGKSSQMISPFRSISSLVNQDRIVPYKHDDNPLPSSSPPLSRTPTPDPPRLDPTPGGGGGGKGDDDDDDDSDDGGDGGAGGAAGASGPSASGGGGRGGAPPPSVSNDDDGDDDVGMGGRAPAPQPQGPVSRFNPNAPVFNPSAPVFYPGPRVAPPPTGRRGGRRAPPPTDRPAPSAPPPPPPPEVDPYEVEFPALGTPGPVVPKRVVTTQIGQNDVKDARRARRANNRNLDRVSDPGVGPSTVSAAAPPAITITASSPTAPLAASPAVAIIQERMQEMGLAGPAAPPPQHFQAPHFGNPIVPMPEVENPRFGAPMLPPIGQAGTGLSLWDPDAAPARFAGLLPPGVPVPPQYRHLAQQQPLPPAPFPYGNPPQGAYGGPPVAGSSIPGQQGRPRGRRPPFKPEPGRNSMPLPDGGRVDRWGNWFHDPQTTPPYVWRDPKIRPRSPTPPPSPLGMVLPPFPNWDSPWLDYVYPRDYVAPLVNGQPPTPKTKYDQYQKQRREEADKVREEGVRREKEKKAREEQRAVMQARHQQRLRERQTQNQDYQPPDEGEGEISPRSLQAFRVWKKKNKRAERVQDARRERVLERGREIERERRMEEPPPPPPPNSPDALDFQRRLREVLQRRADRAQAAAEPRATIADAQWRLEMERDHDPANIDRTKVGPPPQLPPPRPVTPLQGSPISPPSQRAGRFGPVGQDRVEHDPDSDMEGRPPPPRRERWWHTRSPYNQGGRNWMQSSSSDEDDNTILRSPGWFRRRQQQERALDARRQGDRVLSGRVRPQPERKSLLSRLVDFSTAITSPPRPGRWGVIGAIDGWSRNPGRTSNETGSPSRRRRDSGAPGRNLGVDIDALPRIESRTRTARPPPVPFGRLWVSLQRQQHRQRQKQQGSQQQQGDQGVVMTDVDKNNSSSTIRPPRR</sequence>
<gene>
    <name evidence="3" type="ORF">QC762_405870</name>
</gene>
<feature type="region of interest" description="Disordered" evidence="1">
    <location>
        <begin position="752"/>
        <end position="790"/>
    </location>
</feature>
<feature type="region of interest" description="Disordered" evidence="1">
    <location>
        <begin position="812"/>
        <end position="929"/>
    </location>
</feature>
<organism evidence="3 4">
    <name type="scientific">Podospora pseudocomata</name>
    <dbReference type="NCBI Taxonomy" id="2093779"/>
    <lineage>
        <taxon>Eukaryota</taxon>
        <taxon>Fungi</taxon>
        <taxon>Dikarya</taxon>
        <taxon>Ascomycota</taxon>
        <taxon>Pezizomycotina</taxon>
        <taxon>Sordariomycetes</taxon>
        <taxon>Sordariomycetidae</taxon>
        <taxon>Sordariales</taxon>
        <taxon>Podosporaceae</taxon>
        <taxon>Podospora</taxon>
    </lineage>
</organism>
<proteinExistence type="predicted"/>
<feature type="compositionally biased region" description="Pro residues" evidence="1">
    <location>
        <begin position="637"/>
        <end position="657"/>
    </location>
</feature>
<feature type="compositionally biased region" description="Basic and acidic residues" evidence="1">
    <location>
        <begin position="961"/>
        <end position="995"/>
    </location>
</feature>
<accession>A0ABR0GGU6</accession>
<feature type="compositionally biased region" description="Low complexity" evidence="1">
    <location>
        <begin position="504"/>
        <end position="516"/>
    </location>
</feature>
<feature type="compositionally biased region" description="Polar residues" evidence="1">
    <location>
        <begin position="1291"/>
        <end position="1301"/>
    </location>
</feature>
<feature type="compositionally biased region" description="Basic and acidic residues" evidence="1">
    <location>
        <begin position="224"/>
        <end position="245"/>
    </location>
</feature>
<dbReference type="SUPFAM" id="SSF56112">
    <property type="entry name" value="Protein kinase-like (PK-like)"/>
    <property type="match status" value="1"/>
</dbReference>
<dbReference type="RefSeq" id="XP_062743940.1">
    <property type="nucleotide sequence ID" value="XM_062890039.1"/>
</dbReference>
<dbReference type="Gene3D" id="1.10.510.10">
    <property type="entry name" value="Transferase(Phosphotransferase) domain 1"/>
    <property type="match status" value="1"/>
</dbReference>
<comment type="caution">
    <text evidence="3">The sequence shown here is derived from an EMBL/GenBank/DDBJ whole genome shotgun (WGS) entry which is preliminary data.</text>
</comment>
<feature type="compositionally biased region" description="Basic and acidic residues" evidence="1">
    <location>
        <begin position="1084"/>
        <end position="1099"/>
    </location>
</feature>
<feature type="compositionally biased region" description="Pro residues" evidence="1">
    <location>
        <begin position="832"/>
        <end position="842"/>
    </location>
</feature>
<feature type="region of interest" description="Disordered" evidence="1">
    <location>
        <begin position="497"/>
        <end position="716"/>
    </location>
</feature>
<protein>
    <recommendedName>
        <fullName evidence="2">Protein kinase domain-containing protein</fullName>
    </recommendedName>
</protein>
<feature type="region of interest" description="Disordered" evidence="1">
    <location>
        <begin position="199"/>
        <end position="245"/>
    </location>
</feature>
<evidence type="ECO:0000313" key="3">
    <source>
        <dbReference type="EMBL" id="KAK4654965.1"/>
    </source>
</evidence>
<keyword evidence="4" id="KW-1185">Reference proteome</keyword>
<feature type="compositionally biased region" description="Basic and acidic residues" evidence="1">
    <location>
        <begin position="1115"/>
        <end position="1132"/>
    </location>
</feature>
<feature type="domain" description="Protein kinase" evidence="2">
    <location>
        <begin position="1"/>
        <end position="149"/>
    </location>
</feature>
<name>A0ABR0GGU6_9PEZI</name>
<dbReference type="InterPro" id="IPR000719">
    <property type="entry name" value="Prot_kinase_dom"/>
</dbReference>
<feature type="compositionally biased region" description="Low complexity" evidence="1">
    <location>
        <begin position="1100"/>
        <end position="1111"/>
    </location>
</feature>
<dbReference type="PROSITE" id="PS50011">
    <property type="entry name" value="PROTEIN_KINASE_DOM"/>
    <property type="match status" value="1"/>
</dbReference>
<dbReference type="Proteomes" id="UP001323405">
    <property type="component" value="Unassembled WGS sequence"/>
</dbReference>
<feature type="compositionally biased region" description="Polar residues" evidence="1">
    <location>
        <begin position="1196"/>
        <end position="1210"/>
    </location>
</feature>
<dbReference type="InterPro" id="IPR011009">
    <property type="entry name" value="Kinase-like_dom_sf"/>
</dbReference>
<feature type="compositionally biased region" description="Polar residues" evidence="1">
    <location>
        <begin position="1377"/>
        <end position="1388"/>
    </location>
</feature>
<feature type="compositionally biased region" description="Low complexity" evidence="1">
    <location>
        <begin position="1356"/>
        <end position="1368"/>
    </location>
</feature>
<feature type="compositionally biased region" description="Basic and acidic residues" evidence="1">
    <location>
        <begin position="1044"/>
        <end position="1070"/>
    </location>
</feature>
<reference evidence="3 4" key="1">
    <citation type="journal article" date="2023" name="bioRxiv">
        <title>High-quality genome assemblies of four members of thePodospora anserinaspecies complex.</title>
        <authorList>
            <person name="Ament-Velasquez S.L."/>
            <person name="Vogan A.A."/>
            <person name="Wallerman O."/>
            <person name="Hartmann F."/>
            <person name="Gautier V."/>
            <person name="Silar P."/>
            <person name="Giraud T."/>
            <person name="Johannesson H."/>
        </authorList>
    </citation>
    <scope>NUCLEOTIDE SEQUENCE [LARGE SCALE GENOMIC DNA]</scope>
    <source>
        <strain evidence="3 4">CBS 415.72m</strain>
    </source>
</reference>
<evidence type="ECO:0000313" key="4">
    <source>
        <dbReference type="Proteomes" id="UP001323405"/>
    </source>
</evidence>
<feature type="compositionally biased region" description="Gly residues" evidence="1">
    <location>
        <begin position="548"/>
        <end position="570"/>
    </location>
</feature>
<feature type="region of interest" description="Disordered" evidence="1">
    <location>
        <begin position="949"/>
        <end position="1254"/>
    </location>
</feature>
<dbReference type="EMBL" id="JAFFHA010000006">
    <property type="protein sequence ID" value="KAK4654965.1"/>
    <property type="molecule type" value="Genomic_DNA"/>
</dbReference>
<dbReference type="GeneID" id="87909946"/>
<feature type="compositionally biased region" description="Pro residues" evidence="1">
    <location>
        <begin position="1134"/>
        <end position="1145"/>
    </location>
</feature>
<evidence type="ECO:0000259" key="2">
    <source>
        <dbReference type="PROSITE" id="PS50011"/>
    </source>
</evidence>
<feature type="region of interest" description="Disordered" evidence="1">
    <location>
        <begin position="1267"/>
        <end position="1388"/>
    </location>
</feature>
<feature type="compositionally biased region" description="Basic and acidic residues" evidence="1">
    <location>
        <begin position="1229"/>
        <end position="1242"/>
    </location>
</feature>
<feature type="compositionally biased region" description="Acidic residues" evidence="1">
    <location>
        <begin position="536"/>
        <end position="547"/>
    </location>
</feature>